<dbReference type="AlphaFoldDB" id="I0Z8I6"/>
<proteinExistence type="predicted"/>
<sequence>MRTSKSLLAYSVVARKQPVRPANSGAQSCRCKPDGSVAGPLTVPCSSFNDSAAAVTTHLSA</sequence>
<name>I0Z8I6_COCSC</name>
<evidence type="ECO:0000313" key="1">
    <source>
        <dbReference type="EMBL" id="EIE26955.1"/>
    </source>
</evidence>
<protein>
    <submittedName>
        <fullName evidence="1">Uncharacterized protein</fullName>
    </submittedName>
</protein>
<dbReference type="KEGG" id="csl:COCSUDRAFT_32314"/>
<accession>I0Z8I6</accession>
<organism evidence="1 2">
    <name type="scientific">Coccomyxa subellipsoidea (strain C-169)</name>
    <name type="common">Green microalga</name>
    <dbReference type="NCBI Taxonomy" id="574566"/>
    <lineage>
        <taxon>Eukaryota</taxon>
        <taxon>Viridiplantae</taxon>
        <taxon>Chlorophyta</taxon>
        <taxon>core chlorophytes</taxon>
        <taxon>Trebouxiophyceae</taxon>
        <taxon>Trebouxiophyceae incertae sedis</taxon>
        <taxon>Coccomyxaceae</taxon>
        <taxon>Coccomyxa</taxon>
        <taxon>Coccomyxa subellipsoidea</taxon>
    </lineage>
</organism>
<comment type="caution">
    <text evidence="1">The sequence shown here is derived from an EMBL/GenBank/DDBJ whole genome shotgun (WGS) entry which is preliminary data.</text>
</comment>
<reference evidence="1 2" key="1">
    <citation type="journal article" date="2012" name="Genome Biol.">
        <title>The genome of the polar eukaryotic microalga coccomyxa subellipsoidea reveals traits of cold adaptation.</title>
        <authorList>
            <person name="Blanc G."/>
            <person name="Agarkova I."/>
            <person name="Grimwood J."/>
            <person name="Kuo A."/>
            <person name="Brueggeman A."/>
            <person name="Dunigan D."/>
            <person name="Gurnon J."/>
            <person name="Ladunga I."/>
            <person name="Lindquist E."/>
            <person name="Lucas S."/>
            <person name="Pangilinan J."/>
            <person name="Proschold T."/>
            <person name="Salamov A."/>
            <person name="Schmutz J."/>
            <person name="Weeks D."/>
            <person name="Yamada T."/>
            <person name="Claverie J.M."/>
            <person name="Grigoriev I."/>
            <person name="Van Etten J."/>
            <person name="Lomsadze A."/>
            <person name="Borodovsky M."/>
        </authorList>
    </citation>
    <scope>NUCLEOTIDE SEQUENCE [LARGE SCALE GENOMIC DNA]</scope>
    <source>
        <strain evidence="1 2">C-169</strain>
    </source>
</reference>
<dbReference type="EMBL" id="AGSI01000002">
    <property type="protein sequence ID" value="EIE26955.1"/>
    <property type="molecule type" value="Genomic_DNA"/>
</dbReference>
<gene>
    <name evidence="1" type="ORF">COCSUDRAFT_32314</name>
</gene>
<evidence type="ECO:0000313" key="2">
    <source>
        <dbReference type="Proteomes" id="UP000007264"/>
    </source>
</evidence>
<dbReference type="Proteomes" id="UP000007264">
    <property type="component" value="Unassembled WGS sequence"/>
</dbReference>
<dbReference type="GeneID" id="17044964"/>
<dbReference type="RefSeq" id="XP_005651499.1">
    <property type="nucleotide sequence ID" value="XM_005651442.1"/>
</dbReference>
<keyword evidence="2" id="KW-1185">Reference proteome</keyword>